<dbReference type="InParanoid" id="K1PN68"/>
<reference evidence="2" key="1">
    <citation type="journal article" date="2012" name="Nature">
        <title>The oyster genome reveals stress adaptation and complexity of shell formation.</title>
        <authorList>
            <person name="Zhang G."/>
            <person name="Fang X."/>
            <person name="Guo X."/>
            <person name="Li L."/>
            <person name="Luo R."/>
            <person name="Xu F."/>
            <person name="Yang P."/>
            <person name="Zhang L."/>
            <person name="Wang X."/>
            <person name="Qi H."/>
            <person name="Xiong Z."/>
            <person name="Que H."/>
            <person name="Xie Y."/>
            <person name="Holland P.W."/>
            <person name="Paps J."/>
            <person name="Zhu Y."/>
            <person name="Wu F."/>
            <person name="Chen Y."/>
            <person name="Wang J."/>
            <person name="Peng C."/>
            <person name="Meng J."/>
            <person name="Yang L."/>
            <person name="Liu J."/>
            <person name="Wen B."/>
            <person name="Zhang N."/>
            <person name="Huang Z."/>
            <person name="Zhu Q."/>
            <person name="Feng Y."/>
            <person name="Mount A."/>
            <person name="Hedgecock D."/>
            <person name="Xu Z."/>
            <person name="Liu Y."/>
            <person name="Domazet-Loso T."/>
            <person name="Du Y."/>
            <person name="Sun X."/>
            <person name="Zhang S."/>
            <person name="Liu B."/>
            <person name="Cheng P."/>
            <person name="Jiang X."/>
            <person name="Li J."/>
            <person name="Fan D."/>
            <person name="Wang W."/>
            <person name="Fu W."/>
            <person name="Wang T."/>
            <person name="Wang B."/>
            <person name="Zhang J."/>
            <person name="Peng Z."/>
            <person name="Li Y."/>
            <person name="Li N."/>
            <person name="Wang J."/>
            <person name="Chen M."/>
            <person name="He Y."/>
            <person name="Tan F."/>
            <person name="Song X."/>
            <person name="Zheng Q."/>
            <person name="Huang R."/>
            <person name="Yang H."/>
            <person name="Du X."/>
            <person name="Chen L."/>
            <person name="Yang M."/>
            <person name="Gaffney P.M."/>
            <person name="Wang S."/>
            <person name="Luo L."/>
            <person name="She Z."/>
            <person name="Ming Y."/>
            <person name="Huang W."/>
            <person name="Zhang S."/>
            <person name="Huang B."/>
            <person name="Zhang Y."/>
            <person name="Qu T."/>
            <person name="Ni P."/>
            <person name="Miao G."/>
            <person name="Wang J."/>
            <person name="Wang Q."/>
            <person name="Steinberg C.E."/>
            <person name="Wang H."/>
            <person name="Li N."/>
            <person name="Qian L."/>
            <person name="Zhang G."/>
            <person name="Li Y."/>
            <person name="Yang H."/>
            <person name="Liu X."/>
            <person name="Wang J."/>
            <person name="Yin Y."/>
            <person name="Wang J."/>
        </authorList>
    </citation>
    <scope>NUCLEOTIDE SEQUENCE [LARGE SCALE GENOMIC DNA]</scope>
    <source>
        <strain evidence="2">05x7-T-G4-1.051#20</strain>
    </source>
</reference>
<dbReference type="EMBL" id="JH820768">
    <property type="protein sequence ID" value="EKC17940.1"/>
    <property type="molecule type" value="Genomic_DNA"/>
</dbReference>
<accession>K1PN68</accession>
<proteinExistence type="inferred from homology"/>
<dbReference type="SUPFAM" id="SSF48264">
    <property type="entry name" value="Cytochrome P450"/>
    <property type="match status" value="1"/>
</dbReference>
<name>K1PN68_MAGGI</name>
<sequence>MKSRKNYNNACIWEEKFDHDKKLCIHDNYSNDIFNSFILFYLNHLTIISGPRACPGESLAKTEMFLVFSNLIQKFRFSKVSVDDVLDFSGITGITTCASPYRLKVESRHD</sequence>
<organism evidence="2">
    <name type="scientific">Magallana gigas</name>
    <name type="common">Pacific oyster</name>
    <name type="synonym">Crassostrea gigas</name>
    <dbReference type="NCBI Taxonomy" id="29159"/>
    <lineage>
        <taxon>Eukaryota</taxon>
        <taxon>Metazoa</taxon>
        <taxon>Spiralia</taxon>
        <taxon>Lophotrochozoa</taxon>
        <taxon>Mollusca</taxon>
        <taxon>Bivalvia</taxon>
        <taxon>Autobranchia</taxon>
        <taxon>Pteriomorphia</taxon>
        <taxon>Ostreida</taxon>
        <taxon>Ostreoidea</taxon>
        <taxon>Ostreidae</taxon>
        <taxon>Magallana</taxon>
    </lineage>
</organism>
<dbReference type="InterPro" id="IPR001128">
    <property type="entry name" value="Cyt_P450"/>
</dbReference>
<dbReference type="InterPro" id="IPR002401">
    <property type="entry name" value="Cyt_P450_E_grp-I"/>
</dbReference>
<dbReference type="GO" id="GO:0020037">
    <property type="term" value="F:heme binding"/>
    <property type="evidence" value="ECO:0007669"/>
    <property type="project" value="InterPro"/>
</dbReference>
<dbReference type="PRINTS" id="PR00463">
    <property type="entry name" value="EP450I"/>
</dbReference>
<dbReference type="Gene3D" id="1.10.630.10">
    <property type="entry name" value="Cytochrome P450"/>
    <property type="match status" value="1"/>
</dbReference>
<dbReference type="Pfam" id="PF00067">
    <property type="entry name" value="p450"/>
    <property type="match status" value="1"/>
</dbReference>
<protein>
    <submittedName>
        <fullName evidence="2">Cytochrome P450 2K1</fullName>
    </submittedName>
</protein>
<dbReference type="AlphaFoldDB" id="K1PN68"/>
<gene>
    <name evidence="2" type="ORF">CGI_10000021</name>
</gene>
<dbReference type="GO" id="GO:0005506">
    <property type="term" value="F:iron ion binding"/>
    <property type="evidence" value="ECO:0007669"/>
    <property type="project" value="InterPro"/>
</dbReference>
<comment type="similarity">
    <text evidence="1">Belongs to the cytochrome P450 family.</text>
</comment>
<dbReference type="HOGENOM" id="CLU_2173405_0_0_1"/>
<evidence type="ECO:0000313" key="2">
    <source>
        <dbReference type="EMBL" id="EKC17940.1"/>
    </source>
</evidence>
<dbReference type="InterPro" id="IPR036396">
    <property type="entry name" value="Cyt_P450_sf"/>
</dbReference>
<evidence type="ECO:0000256" key="1">
    <source>
        <dbReference type="ARBA" id="ARBA00010617"/>
    </source>
</evidence>
<dbReference type="GO" id="GO:0016705">
    <property type="term" value="F:oxidoreductase activity, acting on paired donors, with incorporation or reduction of molecular oxygen"/>
    <property type="evidence" value="ECO:0007669"/>
    <property type="project" value="InterPro"/>
</dbReference>
<dbReference type="GO" id="GO:0004497">
    <property type="term" value="F:monooxygenase activity"/>
    <property type="evidence" value="ECO:0007669"/>
    <property type="project" value="InterPro"/>
</dbReference>